<evidence type="ECO:0000313" key="3">
    <source>
        <dbReference type="EMBL" id="OMJ79416.1"/>
    </source>
</evidence>
<evidence type="ECO:0000313" key="4">
    <source>
        <dbReference type="Proteomes" id="UP000187209"/>
    </source>
</evidence>
<dbReference type="OrthoDB" id="327600at2759"/>
<keyword evidence="4" id="KW-1185">Reference proteome</keyword>
<feature type="coiled-coil region" evidence="1">
    <location>
        <begin position="415"/>
        <end position="487"/>
    </location>
</feature>
<keyword evidence="1" id="KW-0175">Coiled coil</keyword>
<organism evidence="3 4">
    <name type="scientific">Stentor coeruleus</name>
    <dbReference type="NCBI Taxonomy" id="5963"/>
    <lineage>
        <taxon>Eukaryota</taxon>
        <taxon>Sar</taxon>
        <taxon>Alveolata</taxon>
        <taxon>Ciliophora</taxon>
        <taxon>Postciliodesmatophora</taxon>
        <taxon>Heterotrichea</taxon>
        <taxon>Heterotrichida</taxon>
        <taxon>Stentoridae</taxon>
        <taxon>Stentor</taxon>
    </lineage>
</organism>
<feature type="region of interest" description="Disordered" evidence="2">
    <location>
        <begin position="209"/>
        <end position="235"/>
    </location>
</feature>
<gene>
    <name evidence="3" type="ORF">SteCoe_20571</name>
</gene>
<reference evidence="3 4" key="1">
    <citation type="submission" date="2016-11" db="EMBL/GenBank/DDBJ databases">
        <title>The macronuclear genome of Stentor coeruleus: a giant cell with tiny introns.</title>
        <authorList>
            <person name="Slabodnick M."/>
            <person name="Ruby J.G."/>
            <person name="Reiff S.B."/>
            <person name="Swart E.C."/>
            <person name="Gosai S."/>
            <person name="Prabakaran S."/>
            <person name="Witkowska E."/>
            <person name="Larue G.E."/>
            <person name="Fisher S."/>
            <person name="Freeman R.M."/>
            <person name="Gunawardena J."/>
            <person name="Chu W."/>
            <person name="Stover N.A."/>
            <person name="Gregory B.D."/>
            <person name="Nowacki M."/>
            <person name="Derisi J."/>
            <person name="Roy S.W."/>
            <person name="Marshall W.F."/>
            <person name="Sood P."/>
        </authorList>
    </citation>
    <scope>NUCLEOTIDE SEQUENCE [LARGE SCALE GENOMIC DNA]</scope>
    <source>
        <strain evidence="3">WM001</strain>
    </source>
</reference>
<evidence type="ECO:0000256" key="1">
    <source>
        <dbReference type="SAM" id="Coils"/>
    </source>
</evidence>
<accession>A0A1R2BRP3</accession>
<proteinExistence type="predicted"/>
<protein>
    <submittedName>
        <fullName evidence="3">Uncharacterized protein</fullName>
    </submittedName>
</protein>
<dbReference type="Proteomes" id="UP000187209">
    <property type="component" value="Unassembled WGS sequence"/>
</dbReference>
<dbReference type="AlphaFoldDB" id="A0A1R2BRP3"/>
<dbReference type="EMBL" id="MPUH01000472">
    <property type="protein sequence ID" value="OMJ79416.1"/>
    <property type="molecule type" value="Genomic_DNA"/>
</dbReference>
<sequence>MIKHLRIQSPEEDIEEQIDRLNFAVQRLMQGIELSSQTPRNPSQLSFTHPSWLDEEEQEKSIEMAIPADLENKFEEILLSLDRTQMINEDFWSDQFRRENAKLLPENDAYVIKLEKENMELRSRNPISRSDYTLNLRKNPSLETEKRNFEEKLTQLDKLNEVYHAKNQSIQKIQESLKVKEKWIDQKEKELRASWQNFEKMKQDWETNRNNSFGYMSKSPIKSTLKSEKPQNASTKYDLSLNRPELLTTHQGAPPPNAPETPSSRQRSLTNLQNELKELESSLSSITDPDEYSKLVMKIDQIKNKIATIRGQIALYQSNRSSRLISNMMKTMEKEVNYEENKRKQQLERFTKKSGGKAIDDIGKSQHNVNNETTRRVLPSDSMPISNISISTPIPNKQLSSQKLIEEKQLLDFRKEMLNKREKELTQRETQLQETWMKIPGSKDLIEVVNKALSKLTEQKNELDSEREAFEKEKVEMLKLRDKLMEQMNKIKN</sequence>
<feature type="region of interest" description="Disordered" evidence="2">
    <location>
        <begin position="247"/>
        <end position="268"/>
    </location>
</feature>
<evidence type="ECO:0000256" key="2">
    <source>
        <dbReference type="SAM" id="MobiDB-lite"/>
    </source>
</evidence>
<feature type="coiled-coil region" evidence="1">
    <location>
        <begin position="299"/>
        <end position="349"/>
    </location>
</feature>
<comment type="caution">
    <text evidence="3">The sequence shown here is derived from an EMBL/GenBank/DDBJ whole genome shotgun (WGS) entry which is preliminary data.</text>
</comment>
<name>A0A1R2BRP3_9CILI</name>